<sequence length="219" mass="24261">MTAITHKRNIRIFGEGTSTGGIYNKVSIHGQGHIRGDLQCETIKIFGDFKMTGKATVDRFKMFGNSKVYDEIKGRNFKVFGNLELKKKMSGDGCLVRGWLSSKDSVELDTLSVKGGLDIEGLLNVGKLTVTLGHSTSRIKEIGGETIQIKGKWLNFFGGKNRLIVDSIEGNNIYLEHTTAKVVRGNNVTLGPDCDIELVEYRSSYKSHKTTIAHKVNQH</sequence>
<evidence type="ECO:0000313" key="2">
    <source>
        <dbReference type="Proteomes" id="UP000737402"/>
    </source>
</evidence>
<comment type="caution">
    <text evidence="1">The sequence shown here is derived from an EMBL/GenBank/DDBJ whole genome shotgun (WGS) entry which is preliminary data.</text>
</comment>
<keyword evidence="2" id="KW-1185">Reference proteome</keyword>
<evidence type="ECO:0000313" key="1">
    <source>
        <dbReference type="EMBL" id="MBM7619729.1"/>
    </source>
</evidence>
<organism evidence="1 2">
    <name type="scientific">Sutcliffiella tianshenii</name>
    <dbReference type="NCBI Taxonomy" id="1463404"/>
    <lineage>
        <taxon>Bacteria</taxon>
        <taxon>Bacillati</taxon>
        <taxon>Bacillota</taxon>
        <taxon>Bacilli</taxon>
        <taxon>Bacillales</taxon>
        <taxon>Bacillaceae</taxon>
        <taxon>Sutcliffiella</taxon>
    </lineage>
</organism>
<reference evidence="1 2" key="1">
    <citation type="submission" date="2021-01" db="EMBL/GenBank/DDBJ databases">
        <title>Genomic Encyclopedia of Type Strains, Phase IV (KMG-IV): sequencing the most valuable type-strain genomes for metagenomic binning, comparative biology and taxonomic classification.</title>
        <authorList>
            <person name="Goeker M."/>
        </authorList>
    </citation>
    <scope>NUCLEOTIDE SEQUENCE [LARGE SCALE GENOMIC DNA]</scope>
    <source>
        <strain evidence="1 2">DSM 25879</strain>
    </source>
</reference>
<protein>
    <submittedName>
        <fullName evidence="1">Cytoskeletal protein CcmA (Bactofilin family)</fullName>
    </submittedName>
</protein>
<accession>A0ABS2NYN2</accession>
<name>A0ABS2NYN2_9BACI</name>
<dbReference type="Proteomes" id="UP000737402">
    <property type="component" value="Unassembled WGS sequence"/>
</dbReference>
<gene>
    <name evidence="1" type="ORF">JOC95_001581</name>
</gene>
<dbReference type="RefSeq" id="WP_204414942.1">
    <property type="nucleotide sequence ID" value="NZ_JAFBED010000003.1"/>
</dbReference>
<proteinExistence type="predicted"/>
<dbReference type="EMBL" id="JAFBED010000003">
    <property type="protein sequence ID" value="MBM7619729.1"/>
    <property type="molecule type" value="Genomic_DNA"/>
</dbReference>